<dbReference type="EMBL" id="BDEC01000086">
    <property type="protein sequence ID" value="GBD68980.1"/>
    <property type="molecule type" value="Genomic_DNA"/>
</dbReference>
<dbReference type="Pfam" id="PF01256">
    <property type="entry name" value="Carb_kinase"/>
    <property type="match status" value="1"/>
</dbReference>
<keyword evidence="1" id="KW-0521">NADP</keyword>
<proteinExistence type="inferred from homology"/>
<keyword evidence="1" id="KW-0547">Nucleotide-binding</keyword>
<evidence type="ECO:0000313" key="3">
    <source>
        <dbReference type="Proteomes" id="UP000236214"/>
    </source>
</evidence>
<dbReference type="PROSITE" id="PS01049">
    <property type="entry name" value="YJEF_C_1"/>
    <property type="match status" value="1"/>
</dbReference>
<feature type="binding site" evidence="1">
    <location>
        <position position="215"/>
    </location>
    <ligand>
        <name>(6S)-NADPHX</name>
        <dbReference type="ChEBI" id="CHEBI:64076"/>
    </ligand>
</feature>
<dbReference type="NCBIfam" id="TIGR00196">
    <property type="entry name" value="yjeF_cterm"/>
    <property type="match status" value="1"/>
</dbReference>
<dbReference type="RefSeq" id="WP_014123642.1">
    <property type="nucleotide sequence ID" value="NZ_BDDZ01000047.1"/>
</dbReference>
<comment type="subunit">
    <text evidence="1">Homotetramer.</text>
</comment>
<dbReference type="PANTHER" id="PTHR12592">
    <property type="entry name" value="ATP-DEPENDENT (S)-NAD(P)H-HYDRATE DEHYDRATASE FAMILY MEMBER"/>
    <property type="match status" value="1"/>
</dbReference>
<evidence type="ECO:0000313" key="2">
    <source>
        <dbReference type="EMBL" id="GBD68980.1"/>
    </source>
</evidence>
<dbReference type="GO" id="GO:0110051">
    <property type="term" value="P:metabolite repair"/>
    <property type="evidence" value="ECO:0007669"/>
    <property type="project" value="TreeGrafter"/>
</dbReference>
<dbReference type="CDD" id="cd01171">
    <property type="entry name" value="YXKO-related"/>
    <property type="match status" value="1"/>
</dbReference>
<dbReference type="GO" id="GO:0005524">
    <property type="term" value="F:ATP binding"/>
    <property type="evidence" value="ECO:0007669"/>
    <property type="project" value="UniProtKB-KW"/>
</dbReference>
<comment type="similarity">
    <text evidence="1">Belongs to the NnrD/CARKD family.</text>
</comment>
<dbReference type="AlphaFoldDB" id="A0A2H6CY64"/>
<comment type="catalytic activity">
    <reaction evidence="1">
        <text>(6S)-NADPHX + ADP = AMP + phosphate + NADPH + H(+)</text>
        <dbReference type="Rhea" id="RHEA:32235"/>
        <dbReference type="ChEBI" id="CHEBI:15378"/>
        <dbReference type="ChEBI" id="CHEBI:43474"/>
        <dbReference type="ChEBI" id="CHEBI:57783"/>
        <dbReference type="ChEBI" id="CHEBI:64076"/>
        <dbReference type="ChEBI" id="CHEBI:456215"/>
        <dbReference type="ChEBI" id="CHEBI:456216"/>
        <dbReference type="EC" id="4.2.1.136"/>
    </reaction>
</comment>
<feature type="binding site" evidence="1">
    <location>
        <begin position="186"/>
        <end position="190"/>
    </location>
    <ligand>
        <name>AMP</name>
        <dbReference type="ChEBI" id="CHEBI:456215"/>
    </ligand>
</feature>
<organism evidence="2 3">
    <name type="scientific">Tetragenococcus halophilus subsp. halophilus</name>
    <dbReference type="NCBI Taxonomy" id="1513897"/>
    <lineage>
        <taxon>Bacteria</taxon>
        <taxon>Bacillati</taxon>
        <taxon>Bacillota</taxon>
        <taxon>Bacilli</taxon>
        <taxon>Lactobacillales</taxon>
        <taxon>Enterococcaceae</taxon>
        <taxon>Tetragenococcus</taxon>
    </lineage>
</organism>
<dbReference type="InterPro" id="IPR017953">
    <property type="entry name" value="Carbohydrate_kinase_pred_CS"/>
</dbReference>
<comment type="function">
    <text evidence="1">Catalyzes the dehydration of the S-form of NAD(P)HX at the expense of ADP, which is converted to AMP. Together with NAD(P)HX epimerase, which catalyzes the epimerization of the S- and R-forms, the enzyme allows the repair of both epimers of NAD(P)HX, a damaged form of NAD(P)H that is a result of enzymatic or heat-dependent hydration.</text>
</comment>
<feature type="binding site" evidence="1">
    <location>
        <position position="100"/>
    </location>
    <ligand>
        <name>(6S)-NADPHX</name>
        <dbReference type="ChEBI" id="CHEBI:64076"/>
    </ligand>
</feature>
<dbReference type="Gene3D" id="3.40.1190.20">
    <property type="match status" value="1"/>
</dbReference>
<name>A0A2H6CY64_TETHA</name>
<dbReference type="GO" id="GO:0046496">
    <property type="term" value="P:nicotinamide nucleotide metabolic process"/>
    <property type="evidence" value="ECO:0007669"/>
    <property type="project" value="UniProtKB-UniRule"/>
</dbReference>
<dbReference type="Proteomes" id="UP000236214">
    <property type="component" value="Unassembled WGS sequence"/>
</dbReference>
<feature type="binding site" evidence="1">
    <location>
        <position position="39"/>
    </location>
    <ligand>
        <name>(6S)-NADPHX</name>
        <dbReference type="ChEBI" id="CHEBI:64076"/>
    </ligand>
</feature>
<accession>A0A2H6CY64</accession>
<protein>
    <recommendedName>
        <fullName evidence="1">ADP-dependent (S)-NAD(P)H-hydrate dehydratase</fullName>
        <ecNumber evidence="1">4.2.1.136</ecNumber>
    </recommendedName>
    <alternativeName>
        <fullName evidence="1">ADP-dependent NAD(P)HX dehydratase</fullName>
    </alternativeName>
</protein>
<keyword evidence="1" id="KW-0456">Lyase</keyword>
<evidence type="ECO:0000256" key="1">
    <source>
        <dbReference type="HAMAP-Rule" id="MF_01965"/>
    </source>
</evidence>
<feature type="binding site" evidence="1">
    <location>
        <position position="152"/>
    </location>
    <ligand>
        <name>(6S)-NADPHX</name>
        <dbReference type="ChEBI" id="CHEBI:64076"/>
    </ligand>
</feature>
<dbReference type="HAMAP" id="MF_01965">
    <property type="entry name" value="NADHX_dehydratase"/>
    <property type="match status" value="1"/>
</dbReference>
<reference evidence="2 3" key="1">
    <citation type="submission" date="2016-05" db="EMBL/GenBank/DDBJ databases">
        <title>Whole genome sequencing of Tetragenococcus halophilus subsp. halophilus NISL 7118.</title>
        <authorList>
            <person name="Shiwa Y."/>
            <person name="Nishimura I."/>
            <person name="Yoshikawa H."/>
            <person name="Koyama Y."/>
            <person name="Oguma T."/>
        </authorList>
    </citation>
    <scope>NUCLEOTIDE SEQUENCE [LARGE SCALE GENOMIC DNA]</scope>
    <source>
        <strain evidence="2 3">NISL 7118</strain>
    </source>
</reference>
<feature type="binding site" evidence="1">
    <location>
        <position position="214"/>
    </location>
    <ligand>
        <name>AMP</name>
        <dbReference type="ChEBI" id="CHEBI:456215"/>
    </ligand>
</feature>
<dbReference type="InterPro" id="IPR029056">
    <property type="entry name" value="Ribokinase-like"/>
</dbReference>
<dbReference type="PROSITE" id="PS01050">
    <property type="entry name" value="YJEF_C_2"/>
    <property type="match status" value="1"/>
</dbReference>
<dbReference type="InterPro" id="IPR000631">
    <property type="entry name" value="CARKD"/>
</dbReference>
<dbReference type="PANTHER" id="PTHR12592:SF0">
    <property type="entry name" value="ATP-DEPENDENT (S)-NAD(P)H-HYDRATE DEHYDRATASE"/>
    <property type="match status" value="1"/>
</dbReference>
<gene>
    <name evidence="1" type="primary">nnrD</name>
    <name evidence="2" type="ORF">TEHN7118_1786</name>
</gene>
<dbReference type="GO" id="GO:0052855">
    <property type="term" value="F:ADP-dependent NAD(P)H-hydrate dehydratase activity"/>
    <property type="evidence" value="ECO:0007669"/>
    <property type="project" value="UniProtKB-UniRule"/>
</dbReference>
<keyword evidence="3" id="KW-1185">Reference proteome</keyword>
<sequence length="274" mass="29992">MQTLSKECLSIIQQRPQNSHKGTFGRTVLIGGNAQFGGAIIMSTEACVQAGSGLTTVITDSTNHPALHARMPEAMSVDWNDRQLCDSVIATADVILIGPGLGEDKKSQELLSYIFKSQTKDQYLIIDGSAISLFAKGNEALPYPEMTVFTPHQMEWQRLSGIKIADQTEEINQAVQQELQATIVLKSHQTEIYDDRNAFQNPLGNPGMATGGTGDTLAGMIAGFLAQFPHSVETINAAVYLHSYIADQLAQDNYVVLPTKISQALPYWMKKFEK</sequence>
<keyword evidence="1" id="KW-0520">NAD</keyword>
<dbReference type="GO" id="GO:0052856">
    <property type="term" value="F:NAD(P)HX epimerase activity"/>
    <property type="evidence" value="ECO:0007669"/>
    <property type="project" value="TreeGrafter"/>
</dbReference>
<dbReference type="SUPFAM" id="SSF53613">
    <property type="entry name" value="Ribokinase-like"/>
    <property type="match status" value="1"/>
</dbReference>
<keyword evidence="1" id="KW-0067">ATP-binding</keyword>
<comment type="catalytic activity">
    <reaction evidence="1">
        <text>(6S)-NADHX + ADP = AMP + phosphate + NADH + H(+)</text>
        <dbReference type="Rhea" id="RHEA:32223"/>
        <dbReference type="ChEBI" id="CHEBI:15378"/>
        <dbReference type="ChEBI" id="CHEBI:43474"/>
        <dbReference type="ChEBI" id="CHEBI:57945"/>
        <dbReference type="ChEBI" id="CHEBI:64074"/>
        <dbReference type="ChEBI" id="CHEBI:456215"/>
        <dbReference type="ChEBI" id="CHEBI:456216"/>
        <dbReference type="EC" id="4.2.1.136"/>
    </reaction>
</comment>
<dbReference type="PROSITE" id="PS51383">
    <property type="entry name" value="YJEF_C_3"/>
    <property type="match status" value="1"/>
</dbReference>
<comment type="caution">
    <text evidence="2">The sequence shown here is derived from an EMBL/GenBank/DDBJ whole genome shotgun (WGS) entry which is preliminary data.</text>
</comment>
<comment type="cofactor">
    <cofactor evidence="1">
        <name>Mg(2+)</name>
        <dbReference type="ChEBI" id="CHEBI:18420"/>
    </cofactor>
</comment>
<dbReference type="EC" id="4.2.1.136" evidence="1"/>